<proteinExistence type="predicted"/>
<accession>D7FYN3</accession>
<keyword evidence="2" id="KW-1185">Reference proteome</keyword>
<organism evidence="1 2">
    <name type="scientific">Ectocarpus siliculosus</name>
    <name type="common">Brown alga</name>
    <name type="synonym">Conferva siliculosa</name>
    <dbReference type="NCBI Taxonomy" id="2880"/>
    <lineage>
        <taxon>Eukaryota</taxon>
        <taxon>Sar</taxon>
        <taxon>Stramenopiles</taxon>
        <taxon>Ochrophyta</taxon>
        <taxon>PX clade</taxon>
        <taxon>Phaeophyceae</taxon>
        <taxon>Ectocarpales</taxon>
        <taxon>Ectocarpaceae</taxon>
        <taxon>Ectocarpus</taxon>
    </lineage>
</organism>
<dbReference type="EMBL" id="FN649760">
    <property type="protein sequence ID" value="CBJ32575.1"/>
    <property type="molecule type" value="Genomic_DNA"/>
</dbReference>
<dbReference type="InParanoid" id="D7FYN3"/>
<sequence length="179" mass="20480">MMKGVYVLNKDQLTTLREEEGCGICKELKDEDEGLRGTLFWALYGDMVMFDTYANAIKYQDGLNRGDKRRDILVEEDGTLLRRNGYMDVPKGTEGLKKLPIVFGPMPLDHKPERRQLTQEIEQLVHVVATLKGLAGANAEVARIRNTFNPNDGLENEYQTARECLQKLSNLRRVRHRDA</sequence>
<protein>
    <submittedName>
        <fullName evidence="1">Uncharacterized protein</fullName>
    </submittedName>
</protein>
<gene>
    <name evidence="1" type="ORF">Esi_0348_0016</name>
</gene>
<evidence type="ECO:0000313" key="1">
    <source>
        <dbReference type="EMBL" id="CBJ32575.1"/>
    </source>
</evidence>
<name>D7FYN3_ECTSI</name>
<evidence type="ECO:0000313" key="2">
    <source>
        <dbReference type="Proteomes" id="UP000002630"/>
    </source>
</evidence>
<reference evidence="1 2" key="1">
    <citation type="journal article" date="2010" name="Nature">
        <title>The Ectocarpus genome and the independent evolution of multicellularity in brown algae.</title>
        <authorList>
            <person name="Cock J.M."/>
            <person name="Sterck L."/>
            <person name="Rouze P."/>
            <person name="Scornet D."/>
            <person name="Allen A.E."/>
            <person name="Amoutzias G."/>
            <person name="Anthouard V."/>
            <person name="Artiguenave F."/>
            <person name="Aury J.M."/>
            <person name="Badger J.H."/>
            <person name="Beszteri B."/>
            <person name="Billiau K."/>
            <person name="Bonnet E."/>
            <person name="Bothwell J.H."/>
            <person name="Bowler C."/>
            <person name="Boyen C."/>
            <person name="Brownlee C."/>
            <person name="Carrano C.J."/>
            <person name="Charrier B."/>
            <person name="Cho G.Y."/>
            <person name="Coelho S.M."/>
            <person name="Collen J."/>
            <person name="Corre E."/>
            <person name="Da Silva C."/>
            <person name="Delage L."/>
            <person name="Delaroque N."/>
            <person name="Dittami S.M."/>
            <person name="Doulbeau S."/>
            <person name="Elias M."/>
            <person name="Farnham G."/>
            <person name="Gachon C.M."/>
            <person name="Gschloessl B."/>
            <person name="Heesch S."/>
            <person name="Jabbari K."/>
            <person name="Jubin C."/>
            <person name="Kawai H."/>
            <person name="Kimura K."/>
            <person name="Kloareg B."/>
            <person name="Kupper F.C."/>
            <person name="Lang D."/>
            <person name="Le Bail A."/>
            <person name="Leblanc C."/>
            <person name="Lerouge P."/>
            <person name="Lohr M."/>
            <person name="Lopez P.J."/>
            <person name="Martens C."/>
            <person name="Maumus F."/>
            <person name="Michel G."/>
            <person name="Miranda-Saavedra D."/>
            <person name="Morales J."/>
            <person name="Moreau H."/>
            <person name="Motomura T."/>
            <person name="Nagasato C."/>
            <person name="Napoli C.A."/>
            <person name="Nelson D.R."/>
            <person name="Nyvall-Collen P."/>
            <person name="Peters A.F."/>
            <person name="Pommier C."/>
            <person name="Potin P."/>
            <person name="Poulain J."/>
            <person name="Quesneville H."/>
            <person name="Read B."/>
            <person name="Rensing S.A."/>
            <person name="Ritter A."/>
            <person name="Rousvoal S."/>
            <person name="Samanta M."/>
            <person name="Samson G."/>
            <person name="Schroeder D.C."/>
            <person name="Segurens B."/>
            <person name="Strittmatter M."/>
            <person name="Tonon T."/>
            <person name="Tregear J.W."/>
            <person name="Valentin K."/>
            <person name="von Dassow P."/>
            <person name="Yamagishi T."/>
            <person name="Van de Peer Y."/>
            <person name="Wincker P."/>
        </authorList>
    </citation>
    <scope>NUCLEOTIDE SEQUENCE [LARGE SCALE GENOMIC DNA]</scope>
    <source>
        <strain evidence="2">Ec32 / CCAP1310/4</strain>
    </source>
</reference>
<dbReference type="Proteomes" id="UP000002630">
    <property type="component" value="Unassembled WGS sequence"/>
</dbReference>
<dbReference type="AlphaFoldDB" id="D7FYN3"/>